<accession>A0ABP7AFN5</accession>
<evidence type="ECO:0000256" key="1">
    <source>
        <dbReference type="SAM" id="Phobius"/>
    </source>
</evidence>
<sequence length="158" mass="16784">MRPTTISSTPVMRAALRWTAGIAVVLAVVGALVGYLVAGTSGLWSALTGIVLAIVFLALTGLSVLVANRWYGGPLYVPIFFGIVLGAWVLKFIAFIAVLLLVRDQPWVDPVVFFLSLVAGVLVSLAVDVIVMVRMRLPYVGEVDLPDADESGEARSAD</sequence>
<dbReference type="EMBL" id="BAAAYU010000003">
    <property type="protein sequence ID" value="GAA3630879.1"/>
    <property type="molecule type" value="Genomic_DNA"/>
</dbReference>
<protein>
    <recommendedName>
        <fullName evidence="4">ATP synthase protein I</fullName>
    </recommendedName>
</protein>
<name>A0ABP7AFN5_9MICO</name>
<feature type="transmembrane region" description="Helical" evidence="1">
    <location>
        <begin position="113"/>
        <end position="133"/>
    </location>
</feature>
<reference evidence="3" key="1">
    <citation type="journal article" date="2019" name="Int. J. Syst. Evol. Microbiol.">
        <title>The Global Catalogue of Microorganisms (GCM) 10K type strain sequencing project: providing services to taxonomists for standard genome sequencing and annotation.</title>
        <authorList>
            <consortium name="The Broad Institute Genomics Platform"/>
            <consortium name="The Broad Institute Genome Sequencing Center for Infectious Disease"/>
            <person name="Wu L."/>
            <person name="Ma J."/>
        </authorList>
    </citation>
    <scope>NUCLEOTIDE SEQUENCE [LARGE SCALE GENOMIC DNA]</scope>
    <source>
        <strain evidence="3">JCM 16544</strain>
    </source>
</reference>
<evidence type="ECO:0000313" key="2">
    <source>
        <dbReference type="EMBL" id="GAA3630879.1"/>
    </source>
</evidence>
<keyword evidence="3" id="KW-1185">Reference proteome</keyword>
<keyword evidence="1" id="KW-0472">Membrane</keyword>
<feature type="transmembrane region" description="Helical" evidence="1">
    <location>
        <begin position="79"/>
        <end position="101"/>
    </location>
</feature>
<comment type="caution">
    <text evidence="2">The sequence shown here is derived from an EMBL/GenBank/DDBJ whole genome shotgun (WGS) entry which is preliminary data.</text>
</comment>
<feature type="transmembrane region" description="Helical" evidence="1">
    <location>
        <begin position="20"/>
        <end position="38"/>
    </location>
</feature>
<evidence type="ECO:0008006" key="4">
    <source>
        <dbReference type="Google" id="ProtNLM"/>
    </source>
</evidence>
<keyword evidence="1" id="KW-1133">Transmembrane helix</keyword>
<proteinExistence type="predicted"/>
<evidence type="ECO:0000313" key="3">
    <source>
        <dbReference type="Proteomes" id="UP001501697"/>
    </source>
</evidence>
<dbReference type="Proteomes" id="UP001501697">
    <property type="component" value="Unassembled WGS sequence"/>
</dbReference>
<organism evidence="2 3">
    <name type="scientific">Microbacterium awajiense</name>
    <dbReference type="NCBI Taxonomy" id="415214"/>
    <lineage>
        <taxon>Bacteria</taxon>
        <taxon>Bacillati</taxon>
        <taxon>Actinomycetota</taxon>
        <taxon>Actinomycetes</taxon>
        <taxon>Micrococcales</taxon>
        <taxon>Microbacteriaceae</taxon>
        <taxon>Microbacterium</taxon>
    </lineage>
</organism>
<feature type="transmembrane region" description="Helical" evidence="1">
    <location>
        <begin position="44"/>
        <end position="67"/>
    </location>
</feature>
<gene>
    <name evidence="2" type="ORF">GCM10022200_12090</name>
</gene>
<keyword evidence="1" id="KW-0812">Transmembrane</keyword>
<dbReference type="RefSeq" id="WP_344737065.1">
    <property type="nucleotide sequence ID" value="NZ_BAAAYU010000003.1"/>
</dbReference>